<sequence length="88" mass="10092">MGTRRPSIVSPSTFKIDMRHAMILSTLHKLFWIHMLAIYDSCGIRISNRKMTGGILIIKQILKKDTLLCDRRRDGNQGNLAKEDGHEQ</sequence>
<accession>A0A853KFR9</accession>
<comment type="caution">
    <text evidence="1">The sequence shown here is derived from an EMBL/GenBank/DDBJ whole genome shotgun (WGS) entry which is preliminary data.</text>
</comment>
<dbReference type="Proteomes" id="UP000077421">
    <property type="component" value="Unassembled WGS sequence"/>
</dbReference>
<protein>
    <submittedName>
        <fullName evidence="1">Uncharacterized protein</fullName>
    </submittedName>
</protein>
<evidence type="ECO:0000313" key="1">
    <source>
        <dbReference type="EMBL" id="OAG95119.1"/>
    </source>
</evidence>
<evidence type="ECO:0000313" key="2">
    <source>
        <dbReference type="Proteomes" id="UP000077421"/>
    </source>
</evidence>
<organism evidence="1 2">
    <name type="scientific">Ferroacidibacillus organovorans</name>
    <dbReference type="NCBI Taxonomy" id="1765683"/>
    <lineage>
        <taxon>Bacteria</taxon>
        <taxon>Bacillati</taxon>
        <taxon>Bacillota</taxon>
        <taxon>Bacilli</taxon>
        <taxon>Bacillales</taxon>
        <taxon>Alicyclobacillaceae</taxon>
        <taxon>Ferroacidibacillus</taxon>
    </lineage>
</organism>
<dbReference type="EMBL" id="LSUQ01000003">
    <property type="protein sequence ID" value="OAG95119.1"/>
    <property type="molecule type" value="Genomic_DNA"/>
</dbReference>
<name>A0A853KFR9_9BACL</name>
<reference evidence="1 2" key="1">
    <citation type="submission" date="2016-02" db="EMBL/GenBank/DDBJ databases">
        <title>Draft genome sequence of Acidibacillus ferrooxidans SLC66.</title>
        <authorList>
            <person name="Oliveira G."/>
            <person name="Nancucheo I."/>
            <person name="Dall'Agnol H."/>
            <person name="Johnson B."/>
            <person name="Oliveira R."/>
            <person name="Nunes G.L."/>
            <person name="Tzotzos G."/>
            <person name="Orellana S.C."/>
            <person name="Salim A.C."/>
            <person name="Araujo F.M."/>
        </authorList>
    </citation>
    <scope>NUCLEOTIDE SEQUENCE [LARGE SCALE GENOMIC DNA]</scope>
    <source>
        <strain evidence="1 2">SLC66</strain>
    </source>
</reference>
<dbReference type="AlphaFoldDB" id="A0A853KFR9"/>
<proteinExistence type="predicted"/>
<gene>
    <name evidence="1" type="ORF">AYW79_01370</name>
</gene>